<organism evidence="1 2">
    <name type="scientific">Dawidia soli</name>
    <dbReference type="NCBI Taxonomy" id="2782352"/>
    <lineage>
        <taxon>Bacteria</taxon>
        <taxon>Pseudomonadati</taxon>
        <taxon>Bacteroidota</taxon>
        <taxon>Cytophagia</taxon>
        <taxon>Cytophagales</taxon>
        <taxon>Chryseotaleaceae</taxon>
        <taxon>Dawidia</taxon>
    </lineage>
</organism>
<name>A0AAP2D6P6_9BACT</name>
<protein>
    <submittedName>
        <fullName evidence="1">Uncharacterized protein</fullName>
    </submittedName>
</protein>
<evidence type="ECO:0000313" key="2">
    <source>
        <dbReference type="Proteomes" id="UP001319180"/>
    </source>
</evidence>
<gene>
    <name evidence="1" type="ORF">KK078_07045</name>
</gene>
<keyword evidence="2" id="KW-1185">Reference proteome</keyword>
<evidence type="ECO:0000313" key="1">
    <source>
        <dbReference type="EMBL" id="MBT1686304.1"/>
    </source>
</evidence>
<accession>A0AAP2D6P6</accession>
<dbReference type="AlphaFoldDB" id="A0AAP2D6P6"/>
<sequence>MKLSNITSYWSNAVEWKTAADSFFVAPGETVQEAALRLGLFNVGEVKNANKTITGRAEVPRPLTISDTPEVVPREVKAVIDTMDRMGYTVFRSAKKNYDLNLVGLRSENTTPNAFDDELMVFWKWENRWTLKRYKITTDPGLTYLADPMNNQGTAILKEGQYRSSHRLGKHKGQYEALVQAKPVTVIRDFNRDKVLNYASGKEQTGIFGINIHRATASGESTFVNKWSAGCQVFARSAEYNDFIKLCKLAIAEWGNSFTYTLLPRREVNL</sequence>
<proteinExistence type="predicted"/>
<reference evidence="1 2" key="1">
    <citation type="submission" date="2021-05" db="EMBL/GenBank/DDBJ databases">
        <title>A Polyphasic approach of four new species of the genus Ohtaekwangia: Ohtaekwangia histidinii sp. nov., Ohtaekwangia cretensis sp. nov., Ohtaekwangia indiensis sp. nov., Ohtaekwangia reichenbachii sp. nov. from diverse environment.</title>
        <authorList>
            <person name="Octaviana S."/>
        </authorList>
    </citation>
    <scope>NUCLEOTIDE SEQUENCE [LARGE SCALE GENOMIC DNA]</scope>
    <source>
        <strain evidence="1 2">PWU37</strain>
    </source>
</reference>
<comment type="caution">
    <text evidence="1">The sequence shown here is derived from an EMBL/GenBank/DDBJ whole genome shotgun (WGS) entry which is preliminary data.</text>
</comment>
<dbReference type="Proteomes" id="UP001319180">
    <property type="component" value="Unassembled WGS sequence"/>
</dbReference>
<dbReference type="EMBL" id="JAHESC010000007">
    <property type="protein sequence ID" value="MBT1686304.1"/>
    <property type="molecule type" value="Genomic_DNA"/>
</dbReference>
<dbReference type="RefSeq" id="WP_254089544.1">
    <property type="nucleotide sequence ID" value="NZ_JAHESC010000007.1"/>
</dbReference>